<evidence type="ECO:0000256" key="2">
    <source>
        <dbReference type="ARBA" id="ARBA00012621"/>
    </source>
</evidence>
<dbReference type="Gene3D" id="3.40.50.11720">
    <property type="entry name" value="3-Deoxy-D-manno-octulosonic-acid transferase, N-terminal domain"/>
    <property type="match status" value="1"/>
</dbReference>
<comment type="caution">
    <text evidence="10">The sequence shown here is derived from an EMBL/GenBank/DDBJ whole genome shotgun (WGS) entry which is preliminary data.</text>
</comment>
<dbReference type="InterPro" id="IPR039901">
    <property type="entry name" value="Kdotransferase"/>
</dbReference>
<dbReference type="AlphaFoldDB" id="R7ZNX8"/>
<organism evidence="10 11">
    <name type="scientific">Lunatimonas lonarensis</name>
    <dbReference type="NCBI Taxonomy" id="1232681"/>
    <lineage>
        <taxon>Bacteria</taxon>
        <taxon>Pseudomonadati</taxon>
        <taxon>Bacteroidota</taxon>
        <taxon>Cytophagia</taxon>
        <taxon>Cytophagales</taxon>
        <taxon>Cyclobacteriaceae</taxon>
    </lineage>
</organism>
<feature type="domain" description="3-deoxy-D-manno-octulosonic-acid transferase N-terminal" evidence="9">
    <location>
        <begin position="42"/>
        <end position="209"/>
    </location>
</feature>
<evidence type="ECO:0000256" key="7">
    <source>
        <dbReference type="PIRSR" id="PIRSR639901-1"/>
    </source>
</evidence>
<comment type="similarity">
    <text evidence="8">Belongs to the glycosyltransferase group 1 family.</text>
</comment>
<evidence type="ECO:0000256" key="8">
    <source>
        <dbReference type="RuleBase" id="RU365103"/>
    </source>
</evidence>
<keyword evidence="8" id="KW-1003">Cell membrane</keyword>
<protein>
    <recommendedName>
        <fullName evidence="3 8">3-deoxy-D-manno-octulosonic acid transferase</fullName>
        <shortName evidence="8">Kdo transferase</shortName>
        <ecNumber evidence="2 8">2.4.99.12</ecNumber>
    </recommendedName>
    <alternativeName>
        <fullName evidence="5 8">Lipid IV(A) 3-deoxy-D-manno-octulosonic acid transferase</fullName>
    </alternativeName>
</protein>
<dbReference type="Gene3D" id="3.40.50.2000">
    <property type="entry name" value="Glycogen Phosphorylase B"/>
    <property type="match status" value="1"/>
</dbReference>
<proteinExistence type="inferred from homology"/>
<keyword evidence="8" id="KW-0448">Lipopolysaccharide biosynthesis</keyword>
<evidence type="ECO:0000259" key="9">
    <source>
        <dbReference type="Pfam" id="PF04413"/>
    </source>
</evidence>
<comment type="function">
    <text evidence="8">Involved in lipopolysaccharide (LPS) biosynthesis. Catalyzes the transfer of 3-deoxy-D-manno-octulosonate (Kdo) residue(s) from CMP-Kdo to lipid IV(A), the tetraacyldisaccharide-1,4'-bisphosphate precursor of lipid A.</text>
</comment>
<comment type="pathway">
    <text evidence="1 8">Bacterial outer membrane biogenesis; LPS core biosynthesis.</text>
</comment>
<dbReference type="PATRIC" id="fig|1288963.3.peg.3781"/>
<dbReference type="EC" id="2.4.99.12" evidence="2 8"/>
<dbReference type="GO" id="GO:0043842">
    <property type="term" value="F:Kdo transferase activity"/>
    <property type="evidence" value="ECO:0007669"/>
    <property type="project" value="UniProtKB-EC"/>
</dbReference>
<dbReference type="EMBL" id="AQHR01000097">
    <property type="protein sequence ID" value="EON75758.1"/>
    <property type="molecule type" value="Genomic_DNA"/>
</dbReference>
<sequence length="416" mass="47102">MRHLYNLGIAFLVFGIQLGSWKSVKLRKMVVGRKSLFKQLQDFRNDNKGRLAWFHVASLGEFEQAKPVISELKQQHNGIQVAVSFFSPSGYEQVSKKKQPNVDFVCYLPFDSPQNARNFIDILSPDLAFFVKYDLWANHIQAAKERGTLLFLIAATFRHSQVYFKPYGGFFKKILRLFDHVFTQRPIPGTLIQSLGLRSVSVAGDPRFDNVEAIRKAPKPCSEVASGISKQVLVAGSVWQEDMDRILPFMLDHPEYQYIIAPHDIYSKAIEQWASALPGNIIRYSSFGRQLPNSWDVLIIDTIGMLSSLYQFATIAYVGGAFGKGLHNILEPLAFRIPVIFGWLKQTGKFPEWEISQHSGCGFAIKTAEEFESAMATLKRPETYKQACLAADRLLQENLGSAKKIMEIVNLKMPLQ</sequence>
<dbReference type="UniPathway" id="UPA00958"/>
<dbReference type="Proteomes" id="UP000013909">
    <property type="component" value="Unassembled WGS sequence"/>
</dbReference>
<reference evidence="10 11" key="1">
    <citation type="submission" date="2013-02" db="EMBL/GenBank/DDBJ databases">
        <title>A novel strain isolated from Lonar lake, Maharashtra, India.</title>
        <authorList>
            <person name="Singh A."/>
        </authorList>
    </citation>
    <scope>NUCLEOTIDE SEQUENCE [LARGE SCALE GENOMIC DNA]</scope>
    <source>
        <strain evidence="10 11">AK24</strain>
    </source>
</reference>
<keyword evidence="8" id="KW-0472">Membrane</keyword>
<gene>
    <name evidence="10" type="ORF">ADIS_3790</name>
</gene>
<dbReference type="OrthoDB" id="9789797at2"/>
<dbReference type="PANTHER" id="PTHR42755:SF1">
    <property type="entry name" value="3-DEOXY-D-MANNO-OCTULOSONIC ACID TRANSFERASE, MITOCHONDRIAL-RELATED"/>
    <property type="match status" value="1"/>
</dbReference>
<name>R7ZNX8_9BACT</name>
<comment type="subcellular location">
    <subcellularLocation>
        <location evidence="8">Cell membrane</location>
    </subcellularLocation>
</comment>
<evidence type="ECO:0000256" key="5">
    <source>
        <dbReference type="ARBA" id="ARBA00031445"/>
    </source>
</evidence>
<dbReference type="Pfam" id="PF04413">
    <property type="entry name" value="Glycos_transf_N"/>
    <property type="match status" value="1"/>
</dbReference>
<keyword evidence="4 8" id="KW-0808">Transferase</keyword>
<dbReference type="InterPro" id="IPR007507">
    <property type="entry name" value="Glycos_transf_N"/>
</dbReference>
<evidence type="ECO:0000256" key="4">
    <source>
        <dbReference type="ARBA" id="ARBA00022679"/>
    </source>
</evidence>
<dbReference type="RefSeq" id="WP_010855919.1">
    <property type="nucleotide sequence ID" value="NZ_AQHR01000097.1"/>
</dbReference>
<keyword evidence="11" id="KW-1185">Reference proteome</keyword>
<dbReference type="GO" id="GO:0005886">
    <property type="term" value="C:plasma membrane"/>
    <property type="evidence" value="ECO:0007669"/>
    <property type="project" value="UniProtKB-SubCell"/>
</dbReference>
<evidence type="ECO:0000256" key="6">
    <source>
        <dbReference type="ARBA" id="ARBA00049183"/>
    </source>
</evidence>
<evidence type="ECO:0000313" key="10">
    <source>
        <dbReference type="EMBL" id="EON75758.1"/>
    </source>
</evidence>
<feature type="active site" description="Proton acceptor" evidence="7">
    <location>
        <position position="61"/>
    </location>
</feature>
<dbReference type="STRING" id="1232681.ADIS_3790"/>
<dbReference type="GO" id="GO:0009244">
    <property type="term" value="P:lipopolysaccharide core region biosynthetic process"/>
    <property type="evidence" value="ECO:0007669"/>
    <property type="project" value="UniProtKB-UniRule"/>
</dbReference>
<evidence type="ECO:0000256" key="3">
    <source>
        <dbReference type="ARBA" id="ARBA00019077"/>
    </source>
</evidence>
<dbReference type="GO" id="GO:0009245">
    <property type="term" value="P:lipid A biosynthetic process"/>
    <property type="evidence" value="ECO:0007669"/>
    <property type="project" value="TreeGrafter"/>
</dbReference>
<dbReference type="InterPro" id="IPR038107">
    <property type="entry name" value="Glycos_transf_N_sf"/>
</dbReference>
<evidence type="ECO:0000256" key="1">
    <source>
        <dbReference type="ARBA" id="ARBA00004713"/>
    </source>
</evidence>
<dbReference type="PANTHER" id="PTHR42755">
    <property type="entry name" value="3-DEOXY-MANNO-OCTULOSONATE CYTIDYLYLTRANSFERASE"/>
    <property type="match status" value="1"/>
</dbReference>
<evidence type="ECO:0000313" key="11">
    <source>
        <dbReference type="Proteomes" id="UP000013909"/>
    </source>
</evidence>
<accession>R7ZNX8</accession>
<comment type="catalytic activity">
    <reaction evidence="6 8">
        <text>lipid IVA (E. coli) + CMP-3-deoxy-beta-D-manno-octulosonate = alpha-Kdo-(2-&gt;6)-lipid IVA (E. coli) + CMP + H(+)</text>
        <dbReference type="Rhea" id="RHEA:28066"/>
        <dbReference type="ChEBI" id="CHEBI:15378"/>
        <dbReference type="ChEBI" id="CHEBI:58603"/>
        <dbReference type="ChEBI" id="CHEBI:60364"/>
        <dbReference type="ChEBI" id="CHEBI:60377"/>
        <dbReference type="ChEBI" id="CHEBI:85987"/>
        <dbReference type="EC" id="2.4.99.12"/>
    </reaction>
</comment>